<evidence type="ECO:0000313" key="3">
    <source>
        <dbReference type="Proteomes" id="UP001595721"/>
    </source>
</evidence>
<feature type="transmembrane region" description="Helical" evidence="1">
    <location>
        <begin position="37"/>
        <end position="56"/>
    </location>
</feature>
<keyword evidence="3" id="KW-1185">Reference proteome</keyword>
<organism evidence="2 3">
    <name type="scientific">Paracoccus mangrovi</name>
    <dbReference type="NCBI Taxonomy" id="1715645"/>
    <lineage>
        <taxon>Bacteria</taxon>
        <taxon>Pseudomonadati</taxon>
        <taxon>Pseudomonadota</taxon>
        <taxon>Alphaproteobacteria</taxon>
        <taxon>Rhodobacterales</taxon>
        <taxon>Paracoccaceae</taxon>
        <taxon>Paracoccus</taxon>
    </lineage>
</organism>
<dbReference type="Proteomes" id="UP001595721">
    <property type="component" value="Unassembled WGS sequence"/>
</dbReference>
<keyword evidence="1" id="KW-0812">Transmembrane</keyword>
<evidence type="ECO:0000256" key="1">
    <source>
        <dbReference type="SAM" id="Phobius"/>
    </source>
</evidence>
<name>A0ABV7R284_9RHOB</name>
<reference evidence="3" key="1">
    <citation type="journal article" date="2019" name="Int. J. Syst. Evol. Microbiol.">
        <title>The Global Catalogue of Microorganisms (GCM) 10K type strain sequencing project: providing services to taxonomists for standard genome sequencing and annotation.</title>
        <authorList>
            <consortium name="The Broad Institute Genomics Platform"/>
            <consortium name="The Broad Institute Genome Sequencing Center for Infectious Disease"/>
            <person name="Wu L."/>
            <person name="Ma J."/>
        </authorList>
    </citation>
    <scope>NUCLEOTIDE SEQUENCE [LARGE SCALE GENOMIC DNA]</scope>
    <source>
        <strain evidence="3">KCTC 42899</strain>
    </source>
</reference>
<dbReference type="RefSeq" id="WP_377744013.1">
    <property type="nucleotide sequence ID" value="NZ_JBHRXJ010000005.1"/>
</dbReference>
<protein>
    <submittedName>
        <fullName evidence="2">Uncharacterized protein</fullName>
    </submittedName>
</protein>
<dbReference type="EMBL" id="JBHRXJ010000005">
    <property type="protein sequence ID" value="MFC3528305.1"/>
    <property type="molecule type" value="Genomic_DNA"/>
</dbReference>
<gene>
    <name evidence="2" type="ORF">ACFOMH_08950</name>
</gene>
<keyword evidence="1" id="KW-1133">Transmembrane helix</keyword>
<feature type="transmembrane region" description="Helical" evidence="1">
    <location>
        <begin position="6"/>
        <end position="25"/>
    </location>
</feature>
<comment type="caution">
    <text evidence="2">The sequence shown here is derived from an EMBL/GenBank/DDBJ whole genome shotgun (WGS) entry which is preliminary data.</text>
</comment>
<accession>A0ABV7R284</accession>
<proteinExistence type="predicted"/>
<keyword evidence="1" id="KW-0472">Membrane</keyword>
<sequence length="169" mass="18478">MMSGMAWDIIGMIAVGIGMAAVVYAASHTLRKAGIWLPRWIMPAGIGLAMLGFTVWNEYSWYSRVTDQLPASVEVIETGTGGKAWRPWAFVVPMVTRFAAIDRAGMVDDGQGVRRGQILFVERWQPTRYVTLDIDCDGARLRAVADQRASDWRPGAGDPAFAAICGKEG</sequence>
<evidence type="ECO:0000313" key="2">
    <source>
        <dbReference type="EMBL" id="MFC3528305.1"/>
    </source>
</evidence>